<dbReference type="AlphaFoldDB" id="A0A1E4SQY2"/>
<dbReference type="GeneID" id="30981310"/>
<dbReference type="Proteomes" id="UP000094285">
    <property type="component" value="Unassembled WGS sequence"/>
</dbReference>
<organism evidence="1 2">
    <name type="scientific">Suhomyces tanzawaensis NRRL Y-17324</name>
    <dbReference type="NCBI Taxonomy" id="984487"/>
    <lineage>
        <taxon>Eukaryota</taxon>
        <taxon>Fungi</taxon>
        <taxon>Dikarya</taxon>
        <taxon>Ascomycota</taxon>
        <taxon>Saccharomycotina</taxon>
        <taxon>Pichiomycetes</taxon>
        <taxon>Debaryomycetaceae</taxon>
        <taxon>Suhomyces</taxon>
    </lineage>
</organism>
<accession>A0A1E4SQY2</accession>
<dbReference type="EMBL" id="KV453909">
    <property type="protein sequence ID" value="ODV81920.1"/>
    <property type="molecule type" value="Genomic_DNA"/>
</dbReference>
<reference evidence="2" key="1">
    <citation type="submission" date="2016-05" db="EMBL/GenBank/DDBJ databases">
        <title>Comparative genomics of biotechnologically important yeasts.</title>
        <authorList>
            <consortium name="DOE Joint Genome Institute"/>
            <person name="Riley R."/>
            <person name="Haridas S."/>
            <person name="Wolfe K.H."/>
            <person name="Lopes M.R."/>
            <person name="Hittinger C.T."/>
            <person name="Goker M."/>
            <person name="Salamov A."/>
            <person name="Wisecaver J."/>
            <person name="Long T.M."/>
            <person name="Aerts A.L."/>
            <person name="Barry K."/>
            <person name="Choi C."/>
            <person name="Clum A."/>
            <person name="Coughlan A.Y."/>
            <person name="Deshpande S."/>
            <person name="Douglass A.P."/>
            <person name="Hanson S.J."/>
            <person name="Klenk H.-P."/>
            <person name="Labutti K."/>
            <person name="Lapidus A."/>
            <person name="Lindquist E."/>
            <person name="Lipzen A."/>
            <person name="Meier-Kolthoff J.P."/>
            <person name="Ohm R.A."/>
            <person name="Otillar R.P."/>
            <person name="Pangilinan J."/>
            <person name="Peng Y."/>
            <person name="Rokas A."/>
            <person name="Rosa C.A."/>
            <person name="Scheuner C."/>
            <person name="Sibirny A.A."/>
            <person name="Slot J.C."/>
            <person name="Stielow J.B."/>
            <person name="Sun H."/>
            <person name="Kurtzman C.P."/>
            <person name="Blackwell M."/>
            <person name="Grigoriev I.V."/>
            <person name="Jeffries T.W."/>
        </authorList>
    </citation>
    <scope>NUCLEOTIDE SEQUENCE [LARGE SCALE GENOMIC DNA]</scope>
    <source>
        <strain evidence="2">NRRL Y-17324</strain>
    </source>
</reference>
<gene>
    <name evidence="1" type="ORF">CANTADRAFT_24653</name>
</gene>
<evidence type="ECO:0000313" key="2">
    <source>
        <dbReference type="Proteomes" id="UP000094285"/>
    </source>
</evidence>
<proteinExistence type="predicted"/>
<dbReference type="RefSeq" id="XP_020067042.1">
    <property type="nucleotide sequence ID" value="XM_020207173.1"/>
</dbReference>
<protein>
    <submittedName>
        <fullName evidence="1">Uncharacterized protein</fullName>
    </submittedName>
</protein>
<evidence type="ECO:0000313" key="1">
    <source>
        <dbReference type="EMBL" id="ODV81920.1"/>
    </source>
</evidence>
<keyword evidence="2" id="KW-1185">Reference proteome</keyword>
<name>A0A1E4SQY2_9ASCO</name>
<sequence>MENESKLLQIIFQGTAKIRYSISLSAQPLSLPSGLSATVPLFISCSVQYTVNSSQCTRDQNYMRM</sequence>